<keyword evidence="2" id="KW-1185">Reference proteome</keyword>
<protein>
    <recommendedName>
        <fullName evidence="3">DUF982 domain-containing protein</fullName>
    </recommendedName>
</protein>
<evidence type="ECO:0008006" key="3">
    <source>
        <dbReference type="Google" id="ProtNLM"/>
    </source>
</evidence>
<sequence length="83" mass="9278">MRKDDFLPQQMRLMTDDGLRFVATYRGLIKFACIARDRGGPHSDKWRAAADTASRAVEQDDESGVEAALKTFSSAAKSEGWIR</sequence>
<dbReference type="Proteomes" id="UP000515317">
    <property type="component" value="Chromosome"/>
</dbReference>
<dbReference type="EMBL" id="AP023361">
    <property type="protein sequence ID" value="BCJ91108.1"/>
    <property type="molecule type" value="Genomic_DNA"/>
</dbReference>
<name>A0A6S6QX34_9HYPH</name>
<dbReference type="RefSeq" id="WP_222874780.1">
    <property type="nucleotide sequence ID" value="NZ_AP023361.1"/>
</dbReference>
<accession>A0A6S6QX34</accession>
<proteinExistence type="predicted"/>
<organism evidence="1 2">
    <name type="scientific">Terrihabitans soli</name>
    <dbReference type="NCBI Taxonomy" id="708113"/>
    <lineage>
        <taxon>Bacteria</taxon>
        <taxon>Pseudomonadati</taxon>
        <taxon>Pseudomonadota</taxon>
        <taxon>Alphaproteobacteria</taxon>
        <taxon>Hyphomicrobiales</taxon>
        <taxon>Terrihabitans</taxon>
    </lineage>
</organism>
<evidence type="ECO:0000313" key="1">
    <source>
        <dbReference type="EMBL" id="BCJ91108.1"/>
    </source>
</evidence>
<reference evidence="1 2" key="1">
    <citation type="submission" date="2020-08" db="EMBL/GenBank/DDBJ databases">
        <title>Genome sequence of Rhizobiales bacterium strain IZ6.</title>
        <authorList>
            <person name="Nakai R."/>
            <person name="Naganuma T."/>
        </authorList>
    </citation>
    <scope>NUCLEOTIDE SEQUENCE [LARGE SCALE GENOMIC DNA]</scope>
    <source>
        <strain evidence="1 2">IZ6</strain>
    </source>
</reference>
<dbReference type="AlphaFoldDB" id="A0A6S6QX34"/>
<evidence type="ECO:0000313" key="2">
    <source>
        <dbReference type="Proteomes" id="UP000515317"/>
    </source>
</evidence>
<gene>
    <name evidence="1" type="ORF">IZ6_18430</name>
</gene>
<dbReference type="KEGG" id="tso:IZ6_18430"/>